<feature type="transmembrane region" description="Helical" evidence="1">
    <location>
        <begin position="12"/>
        <end position="31"/>
    </location>
</feature>
<dbReference type="EMBL" id="JASJEU010000003">
    <property type="protein sequence ID" value="MDJ1649558.1"/>
    <property type="molecule type" value="Genomic_DNA"/>
</dbReference>
<organism evidence="2 3">
    <name type="scientific">Gordonibacter faecis</name>
    <dbReference type="NCBI Taxonomy" id="3047475"/>
    <lineage>
        <taxon>Bacteria</taxon>
        <taxon>Bacillati</taxon>
        <taxon>Actinomycetota</taxon>
        <taxon>Coriobacteriia</taxon>
        <taxon>Eggerthellales</taxon>
        <taxon>Eggerthellaceae</taxon>
        <taxon>Gordonibacter</taxon>
    </lineage>
</organism>
<name>A0ABT7DJ57_9ACTN</name>
<keyword evidence="3" id="KW-1185">Reference proteome</keyword>
<accession>A0ABT7DJ57</accession>
<feature type="transmembrane region" description="Helical" evidence="1">
    <location>
        <begin position="43"/>
        <end position="68"/>
    </location>
</feature>
<sequence length="195" mass="21127">MRHNVATGKYAGVVGVAGLAAVSALVVALNYKGLNYTISNHSVVTPLSTAAFCLVGTLAALLIAFHLLVYLPQKWDVGKGYRFVAGAFGLSFIATCLYPNDPTTVTLHDIAAWGIVLAEFALMAYLLVRLWHQYDALLRMANVLLVALMVVMAFVALFENGFLWSYILIFEPGIVALVFVLDLLLILCHPQGARA</sequence>
<feature type="transmembrane region" description="Helical" evidence="1">
    <location>
        <begin position="164"/>
        <end position="187"/>
    </location>
</feature>
<protein>
    <recommendedName>
        <fullName evidence="4">DUF998 domain-containing protein</fullName>
    </recommendedName>
</protein>
<evidence type="ECO:0000256" key="1">
    <source>
        <dbReference type="SAM" id="Phobius"/>
    </source>
</evidence>
<keyword evidence="1" id="KW-0472">Membrane</keyword>
<proteinExistence type="predicted"/>
<comment type="caution">
    <text evidence="2">The sequence shown here is derived from an EMBL/GenBank/DDBJ whole genome shotgun (WGS) entry which is preliminary data.</text>
</comment>
<dbReference type="Proteomes" id="UP001232750">
    <property type="component" value="Unassembled WGS sequence"/>
</dbReference>
<gene>
    <name evidence="2" type="ORF">QNJ86_01975</name>
</gene>
<feature type="transmembrane region" description="Helical" evidence="1">
    <location>
        <begin position="80"/>
        <end position="98"/>
    </location>
</feature>
<feature type="transmembrane region" description="Helical" evidence="1">
    <location>
        <begin position="110"/>
        <end position="128"/>
    </location>
</feature>
<keyword evidence="1" id="KW-1133">Transmembrane helix</keyword>
<evidence type="ECO:0000313" key="2">
    <source>
        <dbReference type="EMBL" id="MDJ1649558.1"/>
    </source>
</evidence>
<evidence type="ECO:0008006" key="4">
    <source>
        <dbReference type="Google" id="ProtNLM"/>
    </source>
</evidence>
<reference evidence="2 3" key="1">
    <citation type="submission" date="2023-05" db="EMBL/GenBank/DDBJ databases">
        <title>Gordonibacter KGMB12511T sp. nov., isolated from faeces of healthy Korean.</title>
        <authorList>
            <person name="Kim H.S."/>
            <person name="Kim J.-S."/>
            <person name="Suh M.K."/>
            <person name="Eom M.K."/>
            <person name="Do H.E."/>
            <person name="Lee J.-S."/>
        </authorList>
    </citation>
    <scope>NUCLEOTIDE SEQUENCE [LARGE SCALE GENOMIC DNA]</scope>
    <source>
        <strain evidence="2 3">KGMB12511</strain>
    </source>
</reference>
<keyword evidence="1" id="KW-0812">Transmembrane</keyword>
<feature type="transmembrane region" description="Helical" evidence="1">
    <location>
        <begin position="140"/>
        <end position="158"/>
    </location>
</feature>
<dbReference type="RefSeq" id="WP_283830890.1">
    <property type="nucleotide sequence ID" value="NZ_JASJEU010000003.1"/>
</dbReference>
<evidence type="ECO:0000313" key="3">
    <source>
        <dbReference type="Proteomes" id="UP001232750"/>
    </source>
</evidence>